<feature type="chain" id="PRO_5044551345" evidence="1">
    <location>
        <begin position="22"/>
        <end position="115"/>
    </location>
</feature>
<proteinExistence type="predicted"/>
<accession>A0A3P8AFZ5</accession>
<evidence type="ECO:0000313" key="4">
    <source>
        <dbReference type="WBParaSite" id="HPBE_0000411101-mRNA-1"/>
    </source>
</evidence>
<reference evidence="4" key="2">
    <citation type="submission" date="2019-09" db="UniProtKB">
        <authorList>
            <consortium name="WormBaseParasite"/>
        </authorList>
    </citation>
    <scope>IDENTIFICATION</scope>
</reference>
<feature type="signal peptide" evidence="1">
    <location>
        <begin position="1"/>
        <end position="21"/>
    </location>
</feature>
<accession>A0A183FD45</accession>
<evidence type="ECO:0000313" key="2">
    <source>
        <dbReference type="EMBL" id="VDO60095.1"/>
    </source>
</evidence>
<keyword evidence="1" id="KW-0732">Signal</keyword>
<evidence type="ECO:0000256" key="1">
    <source>
        <dbReference type="SAM" id="SignalP"/>
    </source>
</evidence>
<dbReference type="WBParaSite" id="HPBE_0000411101-mRNA-1">
    <property type="protein sequence ID" value="HPBE_0000411101-mRNA-1"/>
    <property type="gene ID" value="HPBE_0000411101"/>
</dbReference>
<protein>
    <submittedName>
        <fullName evidence="4">DUF2807 domain-containing protein</fullName>
    </submittedName>
</protein>
<name>A0A183FD45_HELPZ</name>
<reference evidence="2 3" key="1">
    <citation type="submission" date="2018-11" db="EMBL/GenBank/DDBJ databases">
        <authorList>
            <consortium name="Pathogen Informatics"/>
        </authorList>
    </citation>
    <scope>NUCLEOTIDE SEQUENCE [LARGE SCALE GENOMIC DNA]</scope>
</reference>
<dbReference type="Proteomes" id="UP000050761">
    <property type="component" value="Unassembled WGS sequence"/>
</dbReference>
<evidence type="ECO:0000313" key="3">
    <source>
        <dbReference type="Proteomes" id="UP000050761"/>
    </source>
</evidence>
<dbReference type="AlphaFoldDB" id="A0A183FD45"/>
<gene>
    <name evidence="2" type="ORF">HPBE_LOCUS4112</name>
</gene>
<organism evidence="3 4">
    <name type="scientific">Heligmosomoides polygyrus</name>
    <name type="common">Parasitic roundworm</name>
    <dbReference type="NCBI Taxonomy" id="6339"/>
    <lineage>
        <taxon>Eukaryota</taxon>
        <taxon>Metazoa</taxon>
        <taxon>Ecdysozoa</taxon>
        <taxon>Nematoda</taxon>
        <taxon>Chromadorea</taxon>
        <taxon>Rhabditida</taxon>
        <taxon>Rhabditina</taxon>
        <taxon>Rhabditomorpha</taxon>
        <taxon>Strongyloidea</taxon>
        <taxon>Heligmosomidae</taxon>
        <taxon>Heligmosomoides</taxon>
    </lineage>
</organism>
<sequence length="115" mass="12312">MAWHAWLAAAMTVFLLPLSHALSGHAPSPFGAPFSHTPANPLILAIAVSASRALADHSLSYRCVRGGINVIDSESADKIEICGNAYCMEVVYPANNLTVQFPAEVTLRQHTVTIK</sequence>
<keyword evidence="3" id="KW-1185">Reference proteome</keyword>
<dbReference type="EMBL" id="UZAH01025273">
    <property type="protein sequence ID" value="VDO60095.1"/>
    <property type="molecule type" value="Genomic_DNA"/>
</dbReference>